<gene>
    <name evidence="2" type="ORF">C1I92_12880</name>
</gene>
<evidence type="ECO:0000313" key="3">
    <source>
        <dbReference type="Proteomes" id="UP000248764"/>
    </source>
</evidence>
<dbReference type="Pfam" id="PF13539">
    <property type="entry name" value="Peptidase_M15_4"/>
    <property type="match status" value="1"/>
</dbReference>
<dbReference type="SUPFAM" id="SSF55166">
    <property type="entry name" value="Hedgehog/DD-peptidase"/>
    <property type="match status" value="1"/>
</dbReference>
<comment type="caution">
    <text evidence="2">The sequence shown here is derived from an EMBL/GenBank/DDBJ whole genome shotgun (WGS) entry which is preliminary data.</text>
</comment>
<protein>
    <submittedName>
        <fullName evidence="2">Peptidase M15</fullName>
    </submittedName>
</protein>
<dbReference type="Proteomes" id="UP000248764">
    <property type="component" value="Unassembled WGS sequence"/>
</dbReference>
<sequence>MRGPDPATCPVPLTDLRLLTLTHVGFDGRARTGELIVHAEVASDVVEVFAALYAARFPIERMLLVDEFGGDDNASMAANNTSAYNCRRVAGQPTWSNHAYGRAIDINPVQNPYVLDGAVLPPAAAPFLDVDRTGATPAPPGVIADGDIVRQEFERIGWEWGGLFSDPDYQHFSAPERP</sequence>
<evidence type="ECO:0000313" key="2">
    <source>
        <dbReference type="EMBL" id="PZF83376.1"/>
    </source>
</evidence>
<dbReference type="InterPro" id="IPR009045">
    <property type="entry name" value="Zn_M74/Hedgehog-like"/>
</dbReference>
<dbReference type="InterPro" id="IPR039561">
    <property type="entry name" value="Peptidase_M15C"/>
</dbReference>
<evidence type="ECO:0000259" key="1">
    <source>
        <dbReference type="Pfam" id="PF13539"/>
    </source>
</evidence>
<keyword evidence="3" id="KW-1185">Reference proteome</keyword>
<reference evidence="2 3" key="1">
    <citation type="submission" date="2018-01" db="EMBL/GenBank/DDBJ databases">
        <title>Draft genome sequence of Jiangella sp. GTF31.</title>
        <authorList>
            <person name="Sahin N."/>
            <person name="Ay H."/>
            <person name="Saygin H."/>
        </authorList>
    </citation>
    <scope>NUCLEOTIDE SEQUENCE [LARGE SCALE GENOMIC DNA]</scope>
    <source>
        <strain evidence="2 3">GTF31</strain>
    </source>
</reference>
<name>A0A2W2CC75_9ACTN</name>
<accession>A0A2W2CC75</accession>
<feature type="domain" description="Peptidase M15C" evidence="1">
    <location>
        <begin position="91"/>
        <end position="173"/>
    </location>
</feature>
<organism evidence="2 3">
    <name type="scientific">Jiangella anatolica</name>
    <dbReference type="NCBI Taxonomy" id="2670374"/>
    <lineage>
        <taxon>Bacteria</taxon>
        <taxon>Bacillati</taxon>
        <taxon>Actinomycetota</taxon>
        <taxon>Actinomycetes</taxon>
        <taxon>Jiangellales</taxon>
        <taxon>Jiangellaceae</taxon>
        <taxon>Jiangella</taxon>
    </lineage>
</organism>
<dbReference type="AlphaFoldDB" id="A0A2W2CC75"/>
<dbReference type="Gene3D" id="3.30.1380.10">
    <property type="match status" value="1"/>
</dbReference>
<dbReference type="GO" id="GO:0008233">
    <property type="term" value="F:peptidase activity"/>
    <property type="evidence" value="ECO:0007669"/>
    <property type="project" value="InterPro"/>
</dbReference>
<proteinExistence type="predicted"/>
<dbReference type="EMBL" id="POTW01000026">
    <property type="protein sequence ID" value="PZF83376.1"/>
    <property type="molecule type" value="Genomic_DNA"/>
</dbReference>